<name>A0A3B0RPE4_9ZZZZ</name>
<sequence length="119" mass="13121">MFNKIFLMISTVAVGLTMSVAHAATRTDAPLELTTIENPASEKRCLEAFVNSKFTYAHPLCLSLAQRGMRDAQLVTGLMYAFGEGTEKNPELAELWLKEAARNGSMEAKEVLNDIKLID</sequence>
<proteinExistence type="predicted"/>
<dbReference type="SUPFAM" id="SSF81901">
    <property type="entry name" value="HCP-like"/>
    <property type="match status" value="1"/>
</dbReference>
<dbReference type="SMART" id="SM00671">
    <property type="entry name" value="SEL1"/>
    <property type="match status" value="1"/>
</dbReference>
<dbReference type="EMBL" id="UOEJ01000044">
    <property type="protein sequence ID" value="VAV93301.1"/>
    <property type="molecule type" value="Genomic_DNA"/>
</dbReference>
<accession>A0A3B0RPE4</accession>
<organism evidence="1">
    <name type="scientific">hydrothermal vent metagenome</name>
    <dbReference type="NCBI Taxonomy" id="652676"/>
    <lineage>
        <taxon>unclassified sequences</taxon>
        <taxon>metagenomes</taxon>
        <taxon>ecological metagenomes</taxon>
    </lineage>
</organism>
<gene>
    <name evidence="1" type="ORF">MNBD_ALPHA01-193</name>
</gene>
<evidence type="ECO:0008006" key="2">
    <source>
        <dbReference type="Google" id="ProtNLM"/>
    </source>
</evidence>
<reference evidence="1" key="1">
    <citation type="submission" date="2018-06" db="EMBL/GenBank/DDBJ databases">
        <authorList>
            <person name="Zhirakovskaya E."/>
        </authorList>
    </citation>
    <scope>NUCLEOTIDE SEQUENCE</scope>
</reference>
<protein>
    <recommendedName>
        <fullName evidence="2">Sel1 repeat family protein</fullName>
    </recommendedName>
</protein>
<dbReference type="Gene3D" id="1.25.40.10">
    <property type="entry name" value="Tetratricopeptide repeat domain"/>
    <property type="match status" value="1"/>
</dbReference>
<dbReference type="InterPro" id="IPR006597">
    <property type="entry name" value="Sel1-like"/>
</dbReference>
<dbReference type="AlphaFoldDB" id="A0A3B0RPE4"/>
<dbReference type="InterPro" id="IPR011990">
    <property type="entry name" value="TPR-like_helical_dom_sf"/>
</dbReference>
<evidence type="ECO:0000313" key="1">
    <source>
        <dbReference type="EMBL" id="VAV93301.1"/>
    </source>
</evidence>